<evidence type="ECO:0000259" key="1">
    <source>
        <dbReference type="Pfam" id="PF09722"/>
    </source>
</evidence>
<dbReference type="InterPro" id="IPR010982">
    <property type="entry name" value="Lambda_DNA-bd_dom_sf"/>
</dbReference>
<dbReference type="Pfam" id="PF20432">
    <property type="entry name" value="Xre-like-HTH"/>
    <property type="match status" value="1"/>
</dbReference>
<comment type="caution">
    <text evidence="3">The sequence shown here is derived from an EMBL/GenBank/DDBJ whole genome shotgun (WGS) entry which is preliminary data.</text>
</comment>
<keyword evidence="4" id="KW-1185">Reference proteome</keyword>
<dbReference type="SUPFAM" id="SSF47413">
    <property type="entry name" value="lambda repressor-like DNA-binding domains"/>
    <property type="match status" value="1"/>
</dbReference>
<dbReference type="InterPro" id="IPR046847">
    <property type="entry name" value="Xre-like_HTH"/>
</dbReference>
<dbReference type="EMBL" id="BAABLD010000008">
    <property type="protein sequence ID" value="GAA5166796.1"/>
    <property type="molecule type" value="Genomic_DNA"/>
</dbReference>
<reference evidence="4" key="1">
    <citation type="journal article" date="2019" name="Int. J. Syst. Evol. Microbiol.">
        <title>The Global Catalogue of Microorganisms (GCM) 10K type strain sequencing project: providing services to taxonomists for standard genome sequencing and annotation.</title>
        <authorList>
            <consortium name="The Broad Institute Genomics Platform"/>
            <consortium name="The Broad Institute Genome Sequencing Center for Infectious Disease"/>
            <person name="Wu L."/>
            <person name="Ma J."/>
        </authorList>
    </citation>
    <scope>NUCLEOTIDE SEQUENCE [LARGE SCALE GENOMIC DNA]</scope>
    <source>
        <strain evidence="4">JCM 18715</strain>
    </source>
</reference>
<feature type="domain" description="Antitoxin Xre/MbcA/ParS-like toxin-binding" evidence="1">
    <location>
        <begin position="82"/>
        <end position="129"/>
    </location>
</feature>
<name>A0ABP9QSI1_9RHOO</name>
<protein>
    <submittedName>
        <fullName evidence="3">MbcA/ParS/Xre antitoxin family protein</fullName>
    </submittedName>
</protein>
<evidence type="ECO:0000313" key="4">
    <source>
        <dbReference type="Proteomes" id="UP001500547"/>
    </source>
</evidence>
<sequence>MNARQVSEKVADYPIASAEAATVLAKAVARASAELGLTQSRLARVLGLSAATTSRLMAGTYLIAADSKSWDLAILFLRLFRSLDSIVGTQEAARTWLQHDNLALAGKPVELIEHVEGLVRVVQYLDASRARI</sequence>
<dbReference type="Proteomes" id="UP001500547">
    <property type="component" value="Unassembled WGS sequence"/>
</dbReference>
<organism evidence="3 4">
    <name type="scientific">Viridibacterium curvum</name>
    <dbReference type="NCBI Taxonomy" id="1101404"/>
    <lineage>
        <taxon>Bacteria</taxon>
        <taxon>Pseudomonadati</taxon>
        <taxon>Pseudomonadota</taxon>
        <taxon>Betaproteobacteria</taxon>
        <taxon>Rhodocyclales</taxon>
        <taxon>Rhodocyclaceae</taxon>
        <taxon>Viridibacterium</taxon>
    </lineage>
</organism>
<accession>A0ABP9QSI1</accession>
<evidence type="ECO:0000313" key="3">
    <source>
        <dbReference type="EMBL" id="GAA5166796.1"/>
    </source>
</evidence>
<dbReference type="RefSeq" id="WP_345533253.1">
    <property type="nucleotide sequence ID" value="NZ_BAABLD010000008.1"/>
</dbReference>
<gene>
    <name evidence="3" type="ORF">GCM10025770_24410</name>
</gene>
<evidence type="ECO:0000259" key="2">
    <source>
        <dbReference type="Pfam" id="PF20432"/>
    </source>
</evidence>
<dbReference type="InterPro" id="IPR024467">
    <property type="entry name" value="Xre/MbcA/ParS-like_toxin-bd"/>
</dbReference>
<feature type="domain" description="Antitoxin Xre-like helix-turn-helix" evidence="2">
    <location>
        <begin position="16"/>
        <end position="78"/>
    </location>
</feature>
<proteinExistence type="predicted"/>
<dbReference type="Pfam" id="PF09722">
    <property type="entry name" value="Xre_MbcA_ParS_C"/>
    <property type="match status" value="1"/>
</dbReference>